<feature type="region of interest" description="Disordered" evidence="1">
    <location>
        <begin position="356"/>
        <end position="450"/>
    </location>
</feature>
<evidence type="ECO:0000313" key="3">
    <source>
        <dbReference type="Proteomes" id="UP000002212"/>
    </source>
</evidence>
<feature type="region of interest" description="Disordered" evidence="1">
    <location>
        <begin position="592"/>
        <end position="729"/>
    </location>
</feature>
<dbReference type="OrthoDB" id="4458630at2"/>
<proteinExistence type="predicted"/>
<feature type="compositionally biased region" description="Low complexity" evidence="1">
    <location>
        <begin position="422"/>
        <end position="450"/>
    </location>
</feature>
<accession>C1B060</accession>
<feature type="compositionally biased region" description="Low complexity" evidence="1">
    <location>
        <begin position="670"/>
        <end position="687"/>
    </location>
</feature>
<dbReference type="SUPFAM" id="SSF140453">
    <property type="entry name" value="EsxAB dimer-like"/>
    <property type="match status" value="1"/>
</dbReference>
<gene>
    <name evidence="2" type="ordered locus">ROP_62340</name>
</gene>
<sequence length="729" mass="75105">MVTPDPRTLIEDPNLSREFKEQLLQAWAASREEDQSSWQPYFDEYGLGRRDRTPSADQRYAALLEHGSDAQAANASRTALGEHLRPDALNDPEDMLDLGARGLEFFELFLPAARRLGYESLELTDYYARFDAERGMRLHALARDVDTLGRSVDTARTELDDNEKCVTAVRTGWSGIAAAAALDAADRRNAEVAATVDRLRDLAEVLFEANLTLSAAVTNKAYKVVSLHQPTVGGYSAAQIDVLAQIYAEGRDGDNSVAKDCMEDASYWFPELADDDYRHVNGLYKDGGAGALRLLDRDDVVRRAAGITKDWLDANFRRVYEEKQQEFTAACADCAEAVHAAYDAVVAEARSIEVHPGFRPEDTPAPAPRAPEVPNTGPAPAPAPAVTPGPAPAPAAPTGPVAAPANDGPAYVPRRSGGGDATTGPAAAAPSATTPASAAPSATTPASAAPPIVTSPMTAAPVAPVPPAMPGLVGMPAIPGSLVPAPGVVPGTGTVPGLGDLVGQGLAGGLADLGSILRPLIADTVSGLTDRADEDENRDELENPRADEDESAPGTSKGKSLELDLDGQSWTLAVEANGQGIHLEMSDGQGGTARFGVEIGPDGLPQIVADNAAGDGDSGDGDCAPAEPDPESQVDGGAEDPSATTAEAGPAPGGGAGDVPDHEDTPAPAPAGDAATVPPPQAVAMQPEPAPAPPDEPAEPQEPRSAPELATAPVAGLDSGAELAEAGPL</sequence>
<feature type="compositionally biased region" description="Low complexity" evidence="1">
    <location>
        <begin position="609"/>
        <end position="626"/>
    </location>
</feature>
<dbReference type="PATRIC" id="fig|632772.20.peg.6510"/>
<reference evidence="2 3" key="1">
    <citation type="submission" date="2009-03" db="EMBL/GenBank/DDBJ databases">
        <title>Comparison of the complete genome sequences of Rhodococcus erythropolis PR4 and Rhodococcus opacus B4.</title>
        <authorList>
            <person name="Takarada H."/>
            <person name="Sekine M."/>
            <person name="Hosoyama A."/>
            <person name="Yamada R."/>
            <person name="Fujisawa T."/>
            <person name="Omata S."/>
            <person name="Shimizu A."/>
            <person name="Tsukatani N."/>
            <person name="Tanikawa S."/>
            <person name="Fujita N."/>
            <person name="Harayama S."/>
        </authorList>
    </citation>
    <scope>NUCLEOTIDE SEQUENCE [LARGE SCALE GENOMIC DNA]</scope>
    <source>
        <strain evidence="2 3">B4</strain>
    </source>
</reference>
<evidence type="ECO:0000313" key="2">
    <source>
        <dbReference type="EMBL" id="BAH54481.1"/>
    </source>
</evidence>
<organism evidence="2 3">
    <name type="scientific">Rhodococcus opacus (strain B4)</name>
    <dbReference type="NCBI Taxonomy" id="632772"/>
    <lineage>
        <taxon>Bacteria</taxon>
        <taxon>Bacillati</taxon>
        <taxon>Actinomycetota</taxon>
        <taxon>Actinomycetes</taxon>
        <taxon>Mycobacteriales</taxon>
        <taxon>Nocardiaceae</taxon>
        <taxon>Rhodococcus</taxon>
    </lineage>
</organism>
<dbReference type="HOGENOM" id="CLU_379862_0_0_11"/>
<evidence type="ECO:0000256" key="1">
    <source>
        <dbReference type="SAM" id="MobiDB-lite"/>
    </source>
</evidence>
<name>C1B060_RHOOB</name>
<dbReference type="EMBL" id="AP011115">
    <property type="protein sequence ID" value="BAH54481.1"/>
    <property type="molecule type" value="Genomic_DNA"/>
</dbReference>
<dbReference type="KEGG" id="rop:ROP_62340"/>
<dbReference type="STRING" id="632772.ROP_62340"/>
<dbReference type="AlphaFoldDB" id="C1B060"/>
<feature type="region of interest" description="Disordered" evidence="1">
    <location>
        <begin position="528"/>
        <end position="562"/>
    </location>
</feature>
<protein>
    <submittedName>
        <fullName evidence="2">Uncharacterized protein</fullName>
    </submittedName>
</protein>
<dbReference type="Proteomes" id="UP000002212">
    <property type="component" value="Chromosome"/>
</dbReference>
<dbReference type="InterPro" id="IPR036689">
    <property type="entry name" value="ESAT-6-like_sf"/>
</dbReference>
<feature type="compositionally biased region" description="Pro residues" evidence="1">
    <location>
        <begin position="363"/>
        <end position="397"/>
    </location>
</feature>